<accession>A0A0W0ZYH1</accession>
<evidence type="ECO:0000313" key="3">
    <source>
        <dbReference type="Proteomes" id="UP000054693"/>
    </source>
</evidence>
<protein>
    <submittedName>
        <fullName evidence="2">Uncharacterized protein</fullName>
    </submittedName>
</protein>
<proteinExistence type="predicted"/>
<keyword evidence="3" id="KW-1185">Reference proteome</keyword>
<organism evidence="2 3">
    <name type="scientific">Legionella tucsonensis</name>
    <dbReference type="NCBI Taxonomy" id="40335"/>
    <lineage>
        <taxon>Bacteria</taxon>
        <taxon>Pseudomonadati</taxon>
        <taxon>Pseudomonadota</taxon>
        <taxon>Gammaproteobacteria</taxon>
        <taxon>Legionellales</taxon>
        <taxon>Legionellaceae</taxon>
        <taxon>Legionella</taxon>
    </lineage>
</organism>
<evidence type="ECO:0000256" key="1">
    <source>
        <dbReference type="SAM" id="Coils"/>
    </source>
</evidence>
<sequence>MSKFPHKNPAELHRYFSQLSLDKLIEINHSYGPHFESLESRIDKCQLDLINANRRLTQLQMLKQTHQQNYEDVEAREAEYQSSLQSVLADSNPIDRYIGRQAVGTSPMVAYAAESQSIMTKISDVSQLIIDLTNTIAALEQKKTAAVSELRILNRVIEEQKRLMPEPTSSQLAL</sequence>
<gene>
    <name evidence="2" type="ORF">Ltuc_1979</name>
</gene>
<feature type="coiled-coil region" evidence="1">
    <location>
        <begin position="35"/>
        <end position="76"/>
    </location>
</feature>
<comment type="caution">
    <text evidence="2">The sequence shown here is derived from an EMBL/GenBank/DDBJ whole genome shotgun (WGS) entry which is preliminary data.</text>
</comment>
<keyword evidence="1" id="KW-0175">Coiled coil</keyword>
<dbReference type="EMBL" id="LNZA01000001">
    <property type="protein sequence ID" value="KTD74132.1"/>
    <property type="molecule type" value="Genomic_DNA"/>
</dbReference>
<dbReference type="AlphaFoldDB" id="A0A0W0ZYH1"/>
<evidence type="ECO:0000313" key="2">
    <source>
        <dbReference type="EMBL" id="KTD74132.1"/>
    </source>
</evidence>
<dbReference type="Proteomes" id="UP000054693">
    <property type="component" value="Unassembled WGS sequence"/>
</dbReference>
<reference evidence="2 3" key="1">
    <citation type="submission" date="2015-11" db="EMBL/GenBank/DDBJ databases">
        <title>Genomic analysis of 38 Legionella species identifies large and diverse effector repertoires.</title>
        <authorList>
            <person name="Burstein D."/>
            <person name="Amaro F."/>
            <person name="Zusman T."/>
            <person name="Lifshitz Z."/>
            <person name="Cohen O."/>
            <person name="Gilbert J.A."/>
            <person name="Pupko T."/>
            <person name="Shuman H.A."/>
            <person name="Segal G."/>
        </authorList>
    </citation>
    <scope>NUCLEOTIDE SEQUENCE [LARGE SCALE GENOMIC DNA]</scope>
    <source>
        <strain evidence="2 3">ATCC 49180</strain>
    </source>
</reference>
<dbReference type="PATRIC" id="fig|40335.7.peg.2104"/>
<feature type="coiled-coil region" evidence="1">
    <location>
        <begin position="122"/>
        <end position="156"/>
    </location>
</feature>
<name>A0A0W0ZYH1_9GAMM</name>
<dbReference type="OrthoDB" id="5650543at2"/>
<dbReference type="RefSeq" id="WP_058521107.1">
    <property type="nucleotide sequence ID" value="NZ_CAAAIP010000007.1"/>
</dbReference>